<feature type="compositionally biased region" description="Basic and acidic residues" evidence="2">
    <location>
        <begin position="149"/>
        <end position="170"/>
    </location>
</feature>
<dbReference type="Pfam" id="PF12796">
    <property type="entry name" value="Ank_2"/>
    <property type="match status" value="2"/>
</dbReference>
<gene>
    <name evidence="4" type="ORF">BT67DRAFT_387743</name>
</gene>
<dbReference type="PANTHER" id="PTHR38788:SF3">
    <property type="entry name" value="CLR5 DOMAIN-CONTAINING PROTEIN"/>
    <property type="match status" value="1"/>
</dbReference>
<feature type="repeat" description="ANK" evidence="1">
    <location>
        <begin position="325"/>
        <end position="357"/>
    </location>
</feature>
<reference evidence="4" key="1">
    <citation type="journal article" date="2023" name="Mol. Phylogenet. Evol.">
        <title>Genome-scale phylogeny and comparative genomics of the fungal order Sordariales.</title>
        <authorList>
            <person name="Hensen N."/>
            <person name="Bonometti L."/>
            <person name="Westerberg I."/>
            <person name="Brannstrom I.O."/>
            <person name="Guillou S."/>
            <person name="Cros-Aarteil S."/>
            <person name="Calhoun S."/>
            <person name="Haridas S."/>
            <person name="Kuo A."/>
            <person name="Mondo S."/>
            <person name="Pangilinan J."/>
            <person name="Riley R."/>
            <person name="LaButti K."/>
            <person name="Andreopoulos B."/>
            <person name="Lipzen A."/>
            <person name="Chen C."/>
            <person name="Yan M."/>
            <person name="Daum C."/>
            <person name="Ng V."/>
            <person name="Clum A."/>
            <person name="Steindorff A."/>
            <person name="Ohm R.A."/>
            <person name="Martin F."/>
            <person name="Silar P."/>
            <person name="Natvig D.O."/>
            <person name="Lalanne C."/>
            <person name="Gautier V."/>
            <person name="Ament-Velasquez S.L."/>
            <person name="Kruys A."/>
            <person name="Hutchinson M.I."/>
            <person name="Powell A.J."/>
            <person name="Barry K."/>
            <person name="Miller A.N."/>
            <person name="Grigoriev I.V."/>
            <person name="Debuchy R."/>
            <person name="Gladieux P."/>
            <person name="Hiltunen Thoren M."/>
            <person name="Johannesson H."/>
        </authorList>
    </citation>
    <scope>NUCLEOTIDE SEQUENCE</scope>
    <source>
        <strain evidence="4">CBS 123565</strain>
    </source>
</reference>
<accession>A0AAN6UF52</accession>
<dbReference type="PROSITE" id="PS50088">
    <property type="entry name" value="ANK_REPEAT"/>
    <property type="match status" value="3"/>
</dbReference>
<organism evidence="4 5">
    <name type="scientific">Trichocladium antarcticum</name>
    <dbReference type="NCBI Taxonomy" id="1450529"/>
    <lineage>
        <taxon>Eukaryota</taxon>
        <taxon>Fungi</taxon>
        <taxon>Dikarya</taxon>
        <taxon>Ascomycota</taxon>
        <taxon>Pezizomycotina</taxon>
        <taxon>Sordariomycetes</taxon>
        <taxon>Sordariomycetidae</taxon>
        <taxon>Sordariales</taxon>
        <taxon>Chaetomiaceae</taxon>
        <taxon>Trichocladium</taxon>
    </lineage>
</organism>
<evidence type="ECO:0000313" key="5">
    <source>
        <dbReference type="Proteomes" id="UP001304895"/>
    </source>
</evidence>
<dbReference type="PANTHER" id="PTHR38788">
    <property type="entry name" value="CLR5 DOMAIN-CONTAINING PROTEIN"/>
    <property type="match status" value="1"/>
</dbReference>
<dbReference type="Pfam" id="PF14420">
    <property type="entry name" value="Clr5"/>
    <property type="match status" value="1"/>
</dbReference>
<dbReference type="PROSITE" id="PS50297">
    <property type="entry name" value="ANK_REP_REGION"/>
    <property type="match status" value="3"/>
</dbReference>
<feature type="repeat" description="ANK" evidence="1">
    <location>
        <begin position="457"/>
        <end position="489"/>
    </location>
</feature>
<reference evidence="4" key="2">
    <citation type="submission" date="2023-05" db="EMBL/GenBank/DDBJ databases">
        <authorList>
            <consortium name="Lawrence Berkeley National Laboratory"/>
            <person name="Steindorff A."/>
            <person name="Hensen N."/>
            <person name="Bonometti L."/>
            <person name="Westerberg I."/>
            <person name="Brannstrom I.O."/>
            <person name="Guillou S."/>
            <person name="Cros-Aarteil S."/>
            <person name="Calhoun S."/>
            <person name="Haridas S."/>
            <person name="Kuo A."/>
            <person name="Mondo S."/>
            <person name="Pangilinan J."/>
            <person name="Riley R."/>
            <person name="Labutti K."/>
            <person name="Andreopoulos B."/>
            <person name="Lipzen A."/>
            <person name="Chen C."/>
            <person name="Yanf M."/>
            <person name="Daum C."/>
            <person name="Ng V."/>
            <person name="Clum A."/>
            <person name="Ohm R."/>
            <person name="Martin F."/>
            <person name="Silar P."/>
            <person name="Natvig D."/>
            <person name="Lalanne C."/>
            <person name="Gautier V."/>
            <person name="Ament-Velasquez S.L."/>
            <person name="Kruys A."/>
            <person name="Hutchinson M.I."/>
            <person name="Powell A.J."/>
            <person name="Barry K."/>
            <person name="Miller A.N."/>
            <person name="Grigoriev I.V."/>
            <person name="Debuchy R."/>
            <person name="Gladieux P."/>
            <person name="Thoren M.H."/>
            <person name="Johannesson H."/>
        </authorList>
    </citation>
    <scope>NUCLEOTIDE SEQUENCE</scope>
    <source>
        <strain evidence="4">CBS 123565</strain>
    </source>
</reference>
<dbReference type="AlphaFoldDB" id="A0AAN6UF52"/>
<feature type="domain" description="Clr5" evidence="3">
    <location>
        <begin position="9"/>
        <end position="60"/>
    </location>
</feature>
<protein>
    <submittedName>
        <fullName evidence="4">Ankyrin</fullName>
    </submittedName>
</protein>
<comment type="caution">
    <text evidence="4">The sequence shown here is derived from an EMBL/GenBank/DDBJ whole genome shotgun (WGS) entry which is preliminary data.</text>
</comment>
<evidence type="ECO:0000313" key="4">
    <source>
        <dbReference type="EMBL" id="KAK4131545.1"/>
    </source>
</evidence>
<proteinExistence type="predicted"/>
<feature type="repeat" description="ANK" evidence="1">
    <location>
        <begin position="358"/>
        <end position="390"/>
    </location>
</feature>
<dbReference type="EMBL" id="MU853423">
    <property type="protein sequence ID" value="KAK4131545.1"/>
    <property type="molecule type" value="Genomic_DNA"/>
</dbReference>
<dbReference type="InterPro" id="IPR036770">
    <property type="entry name" value="Ankyrin_rpt-contain_sf"/>
</dbReference>
<evidence type="ECO:0000256" key="1">
    <source>
        <dbReference type="PROSITE-ProRule" id="PRU00023"/>
    </source>
</evidence>
<feature type="compositionally biased region" description="Polar residues" evidence="2">
    <location>
        <begin position="112"/>
        <end position="122"/>
    </location>
</feature>
<dbReference type="SUPFAM" id="SSF48403">
    <property type="entry name" value="Ankyrin repeat"/>
    <property type="match status" value="1"/>
</dbReference>
<dbReference type="SMART" id="SM00248">
    <property type="entry name" value="ANK"/>
    <property type="match status" value="4"/>
</dbReference>
<feature type="region of interest" description="Disordered" evidence="2">
    <location>
        <begin position="108"/>
        <end position="184"/>
    </location>
</feature>
<keyword evidence="1" id="KW-0040">ANK repeat</keyword>
<evidence type="ECO:0000259" key="3">
    <source>
        <dbReference type="Pfam" id="PF14420"/>
    </source>
</evidence>
<dbReference type="InterPro" id="IPR002110">
    <property type="entry name" value="Ankyrin_rpt"/>
</dbReference>
<dbReference type="Gene3D" id="1.25.40.20">
    <property type="entry name" value="Ankyrin repeat-containing domain"/>
    <property type="match status" value="2"/>
</dbReference>
<dbReference type="InterPro" id="IPR025676">
    <property type="entry name" value="Clr5_dom"/>
</dbReference>
<sequence length="610" mass="67053">MPPPSDTQLDWAAHQDTIRDLYWKQAKELPEVMQTMEDVHGFAATKKMYKKHIKAWGFEKNIKTAEMIAMIKIRELRRSKNKETLFIRRGRPVEPGKLRRFAKRHKLAEQGTAGTMSDQQVATPPDITYTTPEPDHLSGSLLPVARPFVSREVDDGDESTSRESSEETHGFDACGSPSSGAIPWPTLLLESTADRSYTTSQSPPSLPVMSNPFISSAFSRQEPEMPDISHHFLHNDANVTFPPAAWLERPEDAGCHGYQTSGNGAPSWIFLSPTPQQHRAPPLAYGSDREIPLFQSGYSSAMLGISNGFSVTSPAHATNAGISALDHTALHNAVINNNFSLAKTLLGGGANVNCAARGGMTPLHYAAYQRNLELAKLLRDHGASLDAVTDKGRSILFFAVRSHARVGSSDMQPYAHQNGIGHGPHTDEATLRVVDALYNFPAGWGRLRRSLEQADKDGVTPLMVAAEGGFTETVVMFLQRGALPDVRDHASHTALKYAARANQRHLVRILLEVDDGVEARDLSHLLKLASRNFTVENRVYGMDGWWDTSHVFDSGLVAEEIVRLCRERGVLDGLLRLAEQRRKTGVAELLQGAMARLGLQEQGPRGARGS</sequence>
<name>A0AAN6UF52_9PEZI</name>
<dbReference type="Proteomes" id="UP001304895">
    <property type="component" value="Unassembled WGS sequence"/>
</dbReference>
<keyword evidence="5" id="KW-1185">Reference proteome</keyword>
<evidence type="ECO:0000256" key="2">
    <source>
        <dbReference type="SAM" id="MobiDB-lite"/>
    </source>
</evidence>